<dbReference type="EMBL" id="JAODUP010000092">
    <property type="protein sequence ID" value="KAK2162764.1"/>
    <property type="molecule type" value="Genomic_DNA"/>
</dbReference>
<dbReference type="Pfam" id="PF03091">
    <property type="entry name" value="CutA1"/>
    <property type="match status" value="1"/>
</dbReference>
<name>A0AAD9K0Z6_9ANNE</name>
<accession>A0AAD9K0Z6</accession>
<reference evidence="2" key="1">
    <citation type="journal article" date="2023" name="Mol. Biol. Evol.">
        <title>Third-Generation Sequencing Reveals the Adaptive Role of the Epigenome in Three Deep-Sea Polychaetes.</title>
        <authorList>
            <person name="Perez M."/>
            <person name="Aroh O."/>
            <person name="Sun Y."/>
            <person name="Lan Y."/>
            <person name="Juniper S.K."/>
            <person name="Young C.R."/>
            <person name="Angers B."/>
            <person name="Qian P.Y."/>
        </authorList>
    </citation>
    <scope>NUCLEOTIDE SEQUENCE</scope>
    <source>
        <strain evidence="2">P08H-3</strain>
    </source>
</reference>
<dbReference type="InterPro" id="IPR011322">
    <property type="entry name" value="N-reg_PII-like_a/b"/>
</dbReference>
<dbReference type="GO" id="GO:0010038">
    <property type="term" value="P:response to metal ion"/>
    <property type="evidence" value="ECO:0007669"/>
    <property type="project" value="InterPro"/>
</dbReference>
<evidence type="ECO:0000313" key="3">
    <source>
        <dbReference type="Proteomes" id="UP001208570"/>
    </source>
</evidence>
<dbReference type="InterPro" id="IPR004323">
    <property type="entry name" value="Ion_tolerance_CutA"/>
</dbReference>
<dbReference type="AlphaFoldDB" id="A0AAD9K0Z6"/>
<dbReference type="Gene3D" id="3.30.70.120">
    <property type="match status" value="1"/>
</dbReference>
<organism evidence="2 3">
    <name type="scientific">Paralvinella palmiformis</name>
    <dbReference type="NCBI Taxonomy" id="53620"/>
    <lineage>
        <taxon>Eukaryota</taxon>
        <taxon>Metazoa</taxon>
        <taxon>Spiralia</taxon>
        <taxon>Lophotrochozoa</taxon>
        <taxon>Annelida</taxon>
        <taxon>Polychaeta</taxon>
        <taxon>Sedentaria</taxon>
        <taxon>Canalipalpata</taxon>
        <taxon>Terebellida</taxon>
        <taxon>Terebelliformia</taxon>
        <taxon>Alvinellidae</taxon>
        <taxon>Paralvinella</taxon>
    </lineage>
</organism>
<comment type="similarity">
    <text evidence="1">Belongs to the CutA family.</text>
</comment>
<evidence type="ECO:0000313" key="2">
    <source>
        <dbReference type="EMBL" id="KAK2162764.1"/>
    </source>
</evidence>
<proteinExistence type="inferred from homology"/>
<sequence length="89" mass="9825">MALFIHGCGHAVQEVRGLNPSRGTIIRARGFSSSQATVTPKMMYEWEGKIEEDSELLLIHQGNAAYLDWLGKTVAEKHSCNLLSLQDPA</sequence>
<keyword evidence="3" id="KW-1185">Reference proteome</keyword>
<comment type="caution">
    <text evidence="2">The sequence shown here is derived from an EMBL/GenBank/DDBJ whole genome shotgun (WGS) entry which is preliminary data.</text>
</comment>
<dbReference type="SUPFAM" id="SSF54913">
    <property type="entry name" value="GlnB-like"/>
    <property type="match status" value="1"/>
</dbReference>
<evidence type="ECO:0000256" key="1">
    <source>
        <dbReference type="ARBA" id="ARBA00010169"/>
    </source>
</evidence>
<protein>
    <submittedName>
        <fullName evidence="2">Uncharacterized protein</fullName>
    </submittedName>
</protein>
<dbReference type="Proteomes" id="UP001208570">
    <property type="component" value="Unassembled WGS sequence"/>
</dbReference>
<dbReference type="InterPro" id="IPR015867">
    <property type="entry name" value="N-reg_PII/ATP_PRibTrfase_C"/>
</dbReference>
<gene>
    <name evidence="2" type="ORF">LSH36_92g05013</name>
</gene>